<dbReference type="Gene3D" id="3.90.1340.10">
    <property type="entry name" value="Phage tail collar domain"/>
    <property type="match status" value="1"/>
</dbReference>
<evidence type="ECO:0000313" key="3">
    <source>
        <dbReference type="Proteomes" id="UP001205919"/>
    </source>
</evidence>
<dbReference type="SUPFAM" id="SSF88874">
    <property type="entry name" value="Receptor-binding domain of short tail fibre protein gp12"/>
    <property type="match status" value="1"/>
</dbReference>
<comment type="caution">
    <text evidence="2">The sequence shown here is derived from an EMBL/GenBank/DDBJ whole genome shotgun (WGS) entry which is preliminary data.</text>
</comment>
<evidence type="ECO:0000313" key="2">
    <source>
        <dbReference type="EMBL" id="MCQ4814260.1"/>
    </source>
</evidence>
<dbReference type="Pfam" id="PF07484">
    <property type="entry name" value="Collar"/>
    <property type="match status" value="1"/>
</dbReference>
<sequence>MSCFEIFGKGGKRIASGHVGEIKFFPVDTPPAHTLVCNGAELSIAAYPELYGVIGTKYGGNGSTTFKLPAAEDVIYAAGSKHAVGEVIVEGLPDISGTFVSLTASTTGAFATGDLSGYNCAAGGHDFYRKSFHASGANAIYGASAHVTPAGIALLACIVYE</sequence>
<keyword evidence="3" id="KW-1185">Reference proteome</keyword>
<dbReference type="InterPro" id="IPR011083">
    <property type="entry name" value="Phage_tail_collar_dom"/>
</dbReference>
<organism evidence="2 3">
    <name type="scientific">Cloacibacillus evryensis</name>
    <dbReference type="NCBI Taxonomy" id="508460"/>
    <lineage>
        <taxon>Bacteria</taxon>
        <taxon>Thermotogati</taxon>
        <taxon>Synergistota</taxon>
        <taxon>Synergistia</taxon>
        <taxon>Synergistales</taxon>
        <taxon>Synergistaceae</taxon>
        <taxon>Cloacibacillus</taxon>
    </lineage>
</organism>
<dbReference type="InterPro" id="IPR037053">
    <property type="entry name" value="Phage_tail_collar_dom_sf"/>
</dbReference>
<dbReference type="Proteomes" id="UP001205919">
    <property type="component" value="Unassembled WGS sequence"/>
</dbReference>
<protein>
    <submittedName>
        <fullName evidence="2">Phage tail protein</fullName>
    </submittedName>
</protein>
<dbReference type="RefSeq" id="WP_008710003.1">
    <property type="nucleotide sequence ID" value="NZ_CABKQM010000005.1"/>
</dbReference>
<dbReference type="AlphaFoldDB" id="A0AAW5K0B2"/>
<evidence type="ECO:0000259" key="1">
    <source>
        <dbReference type="Pfam" id="PF07484"/>
    </source>
</evidence>
<accession>A0AAW5K0B2</accession>
<reference evidence="2 3" key="1">
    <citation type="submission" date="2022-06" db="EMBL/GenBank/DDBJ databases">
        <title>Isolation of gut microbiota from human fecal samples.</title>
        <authorList>
            <person name="Pamer E.G."/>
            <person name="Barat B."/>
            <person name="Waligurski E."/>
            <person name="Medina S."/>
            <person name="Paddock L."/>
            <person name="Mostad J."/>
        </authorList>
    </citation>
    <scope>NUCLEOTIDE SEQUENCE [LARGE SCALE GENOMIC DNA]</scope>
    <source>
        <strain evidence="2 3">DFI.9.90</strain>
    </source>
</reference>
<gene>
    <name evidence="2" type="ORF">NE630_07425</name>
</gene>
<dbReference type="EMBL" id="JANFYT010000013">
    <property type="protein sequence ID" value="MCQ4814260.1"/>
    <property type="molecule type" value="Genomic_DNA"/>
</dbReference>
<proteinExistence type="predicted"/>
<feature type="domain" description="Phage tail collar" evidence="1">
    <location>
        <begin position="20"/>
        <end position="69"/>
    </location>
</feature>
<name>A0AAW5K0B2_9BACT</name>